<dbReference type="Pfam" id="PF03065">
    <property type="entry name" value="Glyco_hydro_57"/>
    <property type="match status" value="1"/>
</dbReference>
<accession>A0A831LP62</accession>
<name>A0A831LP62_9BACT</name>
<reference evidence="4" key="1">
    <citation type="journal article" date="2020" name="mSystems">
        <title>Genome- and Community-Level Interaction Insights into Carbon Utilization and Element Cycling Functions of Hydrothermarchaeota in Hydrothermal Sediment.</title>
        <authorList>
            <person name="Zhou Z."/>
            <person name="Liu Y."/>
            <person name="Xu W."/>
            <person name="Pan J."/>
            <person name="Luo Z.H."/>
            <person name="Li M."/>
        </authorList>
    </citation>
    <scope>NUCLEOTIDE SEQUENCE [LARGE SCALE GENOMIC DNA]</scope>
    <source>
        <strain evidence="4">SpSt-1217</strain>
    </source>
</reference>
<dbReference type="InterPro" id="IPR004300">
    <property type="entry name" value="Glyco_hydro_57_N"/>
</dbReference>
<comment type="caution">
    <text evidence="4">The sequence shown here is derived from an EMBL/GenBank/DDBJ whole genome shotgun (WGS) entry which is preliminary data.</text>
</comment>
<organism evidence="4">
    <name type="scientific">Mariniphaga anaerophila</name>
    <dbReference type="NCBI Taxonomy" id="1484053"/>
    <lineage>
        <taxon>Bacteria</taxon>
        <taxon>Pseudomonadati</taxon>
        <taxon>Bacteroidota</taxon>
        <taxon>Bacteroidia</taxon>
        <taxon>Marinilabiliales</taxon>
        <taxon>Prolixibacteraceae</taxon>
        <taxon>Mariniphaga</taxon>
    </lineage>
</organism>
<evidence type="ECO:0000256" key="2">
    <source>
        <dbReference type="ARBA" id="ARBA00023277"/>
    </source>
</evidence>
<keyword evidence="2" id="KW-0119">Carbohydrate metabolism</keyword>
<dbReference type="PANTHER" id="PTHR36306">
    <property type="entry name" value="ALPHA-AMYLASE-RELATED-RELATED"/>
    <property type="match status" value="1"/>
</dbReference>
<feature type="domain" description="Glycoside hydrolase family 57 N-terminal" evidence="3">
    <location>
        <begin position="6"/>
        <end position="289"/>
    </location>
</feature>
<dbReference type="InterPro" id="IPR052046">
    <property type="entry name" value="GH57_Enzymes"/>
</dbReference>
<evidence type="ECO:0000259" key="3">
    <source>
        <dbReference type="Pfam" id="PF03065"/>
    </source>
</evidence>
<dbReference type="GO" id="GO:0003824">
    <property type="term" value="F:catalytic activity"/>
    <property type="evidence" value="ECO:0007669"/>
    <property type="project" value="InterPro"/>
</dbReference>
<sequence>MKSVCLLFQVHQPVRLKKYRFFEIGKSSYYYDDYQNEYYTRKVANNCYLPMNKIIADLINKYQGRFKVSYLISGTAIDQLIIYAPEIIESFQQLAQTGCVEFLAGTNFHSLSSIANQEEFREQVKLHTQTIETLFGKKPEVFANTGLLYSNEIGDMVSEMGFKGMVAEGSREILSWRNPHFLYSDAKKPSLQILLKNTRLSDEIINRFSGTNWQKDPLTAKSFVDHLNKTTENEKLINLFIDYEIFGERYKTESGIFDFITSLPLSVLRKSEFNFLTPSEILKTYKTSSSLNIPHPVTSAESAKNYSSWLGNDLQQEAFEKLHNLYPEVKECTDEAIIKDWHYLQISDHFYYMGTGNYHNGNGKISFSPYGSPYEAFINYMNILNDFTLRLKQLNPDY</sequence>
<gene>
    <name evidence="4" type="ORF">ENN90_04960</name>
</gene>
<dbReference type="SUPFAM" id="SSF88713">
    <property type="entry name" value="Glycoside hydrolase/deacetylase"/>
    <property type="match status" value="1"/>
</dbReference>
<dbReference type="Gene3D" id="3.20.110.20">
    <property type="match status" value="1"/>
</dbReference>
<evidence type="ECO:0000313" key="4">
    <source>
        <dbReference type="EMBL" id="HDR50958.1"/>
    </source>
</evidence>
<dbReference type="PANTHER" id="PTHR36306:SF1">
    <property type="entry name" value="ALPHA-AMYLASE-RELATED"/>
    <property type="match status" value="1"/>
</dbReference>
<dbReference type="CDD" id="cd10795">
    <property type="entry name" value="GH57N_MJA1_like"/>
    <property type="match status" value="1"/>
</dbReference>
<dbReference type="InterPro" id="IPR011330">
    <property type="entry name" value="Glyco_hydro/deAcase_b/a-brl"/>
</dbReference>
<protein>
    <submittedName>
        <fullName evidence="4">Alpha-amylase</fullName>
    </submittedName>
</protein>
<dbReference type="EMBL" id="DSDK01000277">
    <property type="protein sequence ID" value="HDR50958.1"/>
    <property type="molecule type" value="Genomic_DNA"/>
</dbReference>
<evidence type="ECO:0000256" key="1">
    <source>
        <dbReference type="ARBA" id="ARBA00006821"/>
    </source>
</evidence>
<dbReference type="Proteomes" id="UP000886047">
    <property type="component" value="Unassembled WGS sequence"/>
</dbReference>
<dbReference type="AlphaFoldDB" id="A0A831LP62"/>
<proteinExistence type="inferred from homology"/>
<dbReference type="GO" id="GO:0005975">
    <property type="term" value="P:carbohydrate metabolic process"/>
    <property type="evidence" value="ECO:0007669"/>
    <property type="project" value="InterPro"/>
</dbReference>
<comment type="similarity">
    <text evidence="1">Belongs to the glycosyl hydrolase 57 family.</text>
</comment>